<protein>
    <submittedName>
        <fullName evidence="6">5'-nucleotidase</fullName>
    </submittedName>
</protein>
<keyword evidence="2" id="KW-0378">Hydrolase</keyword>
<dbReference type="GO" id="GO:0008768">
    <property type="term" value="F:UDP-sugar diphosphatase activity"/>
    <property type="evidence" value="ECO:0007669"/>
    <property type="project" value="TreeGrafter"/>
</dbReference>
<dbReference type="PANTHER" id="PTHR11575">
    <property type="entry name" value="5'-NUCLEOTIDASE-RELATED"/>
    <property type="match status" value="1"/>
</dbReference>
<dbReference type="InterPro" id="IPR006179">
    <property type="entry name" value="5_nucleotidase/apyrase"/>
</dbReference>
<dbReference type="InterPro" id="IPR004843">
    <property type="entry name" value="Calcineurin-like_PHP"/>
</dbReference>
<dbReference type="InterPro" id="IPR008334">
    <property type="entry name" value="5'-Nucleotdase_C"/>
</dbReference>
<evidence type="ECO:0000256" key="3">
    <source>
        <dbReference type="SAM" id="MobiDB-lite"/>
    </source>
</evidence>
<dbReference type="InterPro" id="IPR029052">
    <property type="entry name" value="Metallo-depent_PP-like"/>
</dbReference>
<feature type="domain" description="5'-Nucleotidase C-terminal" evidence="5">
    <location>
        <begin position="440"/>
        <end position="604"/>
    </location>
</feature>
<dbReference type="GO" id="GO:0030288">
    <property type="term" value="C:outer membrane-bounded periplasmic space"/>
    <property type="evidence" value="ECO:0007669"/>
    <property type="project" value="TreeGrafter"/>
</dbReference>
<dbReference type="SUPFAM" id="SSF56300">
    <property type="entry name" value="Metallo-dependent phosphatases"/>
    <property type="match status" value="1"/>
</dbReference>
<feature type="region of interest" description="Disordered" evidence="3">
    <location>
        <begin position="1"/>
        <end position="21"/>
    </location>
</feature>
<evidence type="ECO:0000259" key="4">
    <source>
        <dbReference type="Pfam" id="PF00149"/>
    </source>
</evidence>
<comment type="caution">
    <text evidence="6">The sequence shown here is derived from an EMBL/GenBank/DDBJ whole genome shotgun (WGS) entry which is preliminary data.</text>
</comment>
<dbReference type="InterPro" id="IPR036907">
    <property type="entry name" value="5'-Nucleotdase_C_sf"/>
</dbReference>
<evidence type="ECO:0000259" key="5">
    <source>
        <dbReference type="Pfam" id="PF02872"/>
    </source>
</evidence>
<feature type="domain" description="Calcineurin-like phosphoesterase" evidence="4">
    <location>
        <begin position="96"/>
        <end position="343"/>
    </location>
</feature>
<dbReference type="Proteomes" id="UP000292564">
    <property type="component" value="Unassembled WGS sequence"/>
</dbReference>
<keyword evidence="7" id="KW-1185">Reference proteome</keyword>
<dbReference type="Pfam" id="PF00149">
    <property type="entry name" value="Metallophos"/>
    <property type="match status" value="1"/>
</dbReference>
<dbReference type="SUPFAM" id="SSF55816">
    <property type="entry name" value="5'-nucleotidase (syn. UDP-sugar hydrolase), C-terminal domain"/>
    <property type="match status" value="1"/>
</dbReference>
<dbReference type="GO" id="GO:0009166">
    <property type="term" value="P:nucleotide catabolic process"/>
    <property type="evidence" value="ECO:0007669"/>
    <property type="project" value="InterPro"/>
</dbReference>
<reference evidence="6 7" key="1">
    <citation type="submission" date="2019-02" db="EMBL/GenBank/DDBJ databases">
        <title>Sequencing the genomes of 1000 actinobacteria strains.</title>
        <authorList>
            <person name="Klenk H.-P."/>
        </authorList>
    </citation>
    <scope>NUCLEOTIDE SEQUENCE [LARGE SCALE GENOMIC DNA]</scope>
    <source>
        <strain evidence="6 7">DSM 45162</strain>
    </source>
</reference>
<comment type="similarity">
    <text evidence="2">Belongs to the 5'-nucleotidase family.</text>
</comment>
<dbReference type="Pfam" id="PF02872">
    <property type="entry name" value="5_nucleotid_C"/>
    <property type="match status" value="1"/>
</dbReference>
<accession>A0A4Q7ZP21</accession>
<evidence type="ECO:0000313" key="7">
    <source>
        <dbReference type="Proteomes" id="UP000292564"/>
    </source>
</evidence>
<dbReference type="EMBL" id="SHKY01000001">
    <property type="protein sequence ID" value="RZU52049.1"/>
    <property type="molecule type" value="Genomic_DNA"/>
</dbReference>
<proteinExistence type="inferred from homology"/>
<evidence type="ECO:0000313" key="6">
    <source>
        <dbReference type="EMBL" id="RZU52049.1"/>
    </source>
</evidence>
<dbReference type="GO" id="GO:0008253">
    <property type="term" value="F:5'-nucleotidase activity"/>
    <property type="evidence" value="ECO:0007669"/>
    <property type="project" value="TreeGrafter"/>
</dbReference>
<sequence>MHEAVDDQLDRTPYRETDNMNHPRLRGRAALRHLAASALALAVAATLPLTQSSAAAAAPNPRPDVLAAPLPGLAPAGVSAGLPLGATVKGQFLSYNDFHGAIDPPGGSGAAVNGVPAGGVEYLATWLKKLRAEAADEGRKTMTVGAGDLVGGTPLVSAAFHDEPTIELMNEIGLQISSVGNHEFDEGVAELLRLQRGGCHPVDGCQDGDGFGGADFTYLAANTINKKTGLPILPPIDIRFVGGVPVGFVGLTLEGTAGIVNPAGIKNVRFADEVETANKWGSLLKLFGVKAQVLLVHEGGQQNPPTGATPGVSDCANFSGPLLPIVAGLNPEFSLVVSGHTHRFYSCTLPNRAGTSVVTSAGSNGQLITDIDYTLDRRTGRFAEVSAHNVVVENGVPDGNGGWLKDAKGVFLKNPDTVDPAAKKVADKYRTAVAPIANRVVGAITADIVRTPTPAGESPLGDVIADGQLAYTRSQGAQLALMNPGGIRADFDAEASSGGEPNGQVTYGEAFTVQPFNNLVVTQTLTGAQLKNVLEQQFVGFGGQTTQKILQVSKGFTYTWSASAAPGSKVRDLKLDGVAIDPAATYRVTSNDFLANGGDGFTNLTAGTDRATAPGFDVDALIAYLGAGAPVAPGPVDRITTTP</sequence>
<dbReference type="Gene3D" id="3.60.21.10">
    <property type="match status" value="1"/>
</dbReference>
<keyword evidence="2" id="KW-0547">Nucleotide-binding</keyword>
<organism evidence="6 7">
    <name type="scientific">Krasilnikovia cinnamomea</name>
    <dbReference type="NCBI Taxonomy" id="349313"/>
    <lineage>
        <taxon>Bacteria</taxon>
        <taxon>Bacillati</taxon>
        <taxon>Actinomycetota</taxon>
        <taxon>Actinomycetes</taxon>
        <taxon>Micromonosporales</taxon>
        <taxon>Micromonosporaceae</taxon>
        <taxon>Krasilnikovia</taxon>
    </lineage>
</organism>
<dbReference type="PANTHER" id="PTHR11575:SF24">
    <property type="entry name" value="5'-NUCLEOTIDASE"/>
    <property type="match status" value="1"/>
</dbReference>
<gene>
    <name evidence="6" type="ORF">EV385_3890</name>
</gene>
<keyword evidence="1" id="KW-0732">Signal</keyword>
<dbReference type="GO" id="GO:0000166">
    <property type="term" value="F:nucleotide binding"/>
    <property type="evidence" value="ECO:0007669"/>
    <property type="project" value="UniProtKB-KW"/>
</dbReference>
<dbReference type="AlphaFoldDB" id="A0A4Q7ZP21"/>
<evidence type="ECO:0000256" key="1">
    <source>
        <dbReference type="ARBA" id="ARBA00022729"/>
    </source>
</evidence>
<evidence type="ECO:0000256" key="2">
    <source>
        <dbReference type="RuleBase" id="RU362119"/>
    </source>
</evidence>
<dbReference type="PRINTS" id="PR01607">
    <property type="entry name" value="APYRASEFAMLY"/>
</dbReference>
<name>A0A4Q7ZP21_9ACTN</name>
<dbReference type="Gene3D" id="3.90.780.10">
    <property type="entry name" value="5'-Nucleotidase, C-terminal domain"/>
    <property type="match status" value="1"/>
</dbReference>